<dbReference type="PANTHER" id="PTHR18968">
    <property type="entry name" value="THIAMINE PYROPHOSPHATE ENZYMES"/>
    <property type="match status" value="1"/>
</dbReference>
<dbReference type="GO" id="GO:0030976">
    <property type="term" value="F:thiamine pyrophosphate binding"/>
    <property type="evidence" value="ECO:0007669"/>
    <property type="project" value="InterPro"/>
</dbReference>
<reference evidence="7" key="1">
    <citation type="journal article" date="2020" name="Nature">
        <title>Giant virus diversity and host interactions through global metagenomics.</title>
        <authorList>
            <person name="Schulz F."/>
            <person name="Roux S."/>
            <person name="Paez-Espino D."/>
            <person name="Jungbluth S."/>
            <person name="Walsh D.A."/>
            <person name="Denef V.J."/>
            <person name="McMahon K.D."/>
            <person name="Konstantinidis K.T."/>
            <person name="Eloe-Fadrosh E.A."/>
            <person name="Kyrpides N.C."/>
            <person name="Woyke T."/>
        </authorList>
    </citation>
    <scope>NUCLEOTIDE SEQUENCE</scope>
    <source>
        <strain evidence="7">GVMAG-M-3300023184-186</strain>
    </source>
</reference>
<dbReference type="InterPro" id="IPR012000">
    <property type="entry name" value="Thiamin_PyroP_enz_cen_dom"/>
</dbReference>
<evidence type="ECO:0008006" key="8">
    <source>
        <dbReference type="Google" id="ProtNLM"/>
    </source>
</evidence>
<dbReference type="GO" id="GO:0050660">
    <property type="term" value="F:flavin adenine dinucleotide binding"/>
    <property type="evidence" value="ECO:0007669"/>
    <property type="project" value="TreeGrafter"/>
</dbReference>
<dbReference type="GO" id="GO:0009097">
    <property type="term" value="P:isoleucine biosynthetic process"/>
    <property type="evidence" value="ECO:0007669"/>
    <property type="project" value="TreeGrafter"/>
</dbReference>
<dbReference type="InterPro" id="IPR012001">
    <property type="entry name" value="Thiamin_PyroP_enz_TPP-bd_dom"/>
</dbReference>
<keyword evidence="2 3" id="KW-0786">Thiamine pyrophosphate</keyword>
<protein>
    <recommendedName>
        <fullName evidence="8">Thiamine pyrophosphate enzyme N-terminal TPP-binding domain-containing protein</fullName>
    </recommendedName>
</protein>
<dbReference type="InterPro" id="IPR029035">
    <property type="entry name" value="DHS-like_NAD/FAD-binding_dom"/>
</dbReference>
<dbReference type="Gene3D" id="3.40.50.1220">
    <property type="entry name" value="TPP-binding domain"/>
    <property type="match status" value="1"/>
</dbReference>
<accession>A0A6C0I0V4</accession>
<dbReference type="PANTHER" id="PTHR18968:SF13">
    <property type="entry name" value="ACETOLACTATE SYNTHASE CATALYTIC SUBUNIT, MITOCHONDRIAL"/>
    <property type="match status" value="1"/>
</dbReference>
<dbReference type="AlphaFoldDB" id="A0A6C0I0V4"/>
<dbReference type="Pfam" id="PF02776">
    <property type="entry name" value="TPP_enzyme_N"/>
    <property type="match status" value="1"/>
</dbReference>
<dbReference type="Pfam" id="PF02775">
    <property type="entry name" value="TPP_enzyme_C"/>
    <property type="match status" value="1"/>
</dbReference>
<name>A0A6C0I0V4_9ZZZZ</name>
<dbReference type="GO" id="GO:0005948">
    <property type="term" value="C:acetolactate synthase complex"/>
    <property type="evidence" value="ECO:0007669"/>
    <property type="project" value="TreeGrafter"/>
</dbReference>
<evidence type="ECO:0000259" key="4">
    <source>
        <dbReference type="Pfam" id="PF00205"/>
    </source>
</evidence>
<dbReference type="CDD" id="cd00568">
    <property type="entry name" value="TPP_enzymes"/>
    <property type="match status" value="1"/>
</dbReference>
<evidence type="ECO:0000259" key="5">
    <source>
        <dbReference type="Pfam" id="PF02775"/>
    </source>
</evidence>
<dbReference type="EMBL" id="MN740068">
    <property type="protein sequence ID" value="QHT86409.1"/>
    <property type="molecule type" value="Genomic_DNA"/>
</dbReference>
<feature type="domain" description="Thiamine pyrophosphate enzyme central" evidence="4">
    <location>
        <begin position="188"/>
        <end position="279"/>
    </location>
</feature>
<dbReference type="InterPro" id="IPR011766">
    <property type="entry name" value="TPP_enzyme_TPP-bd"/>
</dbReference>
<feature type="domain" description="Thiamine pyrophosphate enzyme N-terminal TPP-binding" evidence="6">
    <location>
        <begin position="1"/>
        <end position="104"/>
    </location>
</feature>
<dbReference type="CDD" id="cd07035">
    <property type="entry name" value="TPP_PYR_POX_like"/>
    <property type="match status" value="1"/>
</dbReference>
<proteinExistence type="inferred from homology"/>
<dbReference type="InterPro" id="IPR045229">
    <property type="entry name" value="TPP_enz"/>
</dbReference>
<organism evidence="7">
    <name type="scientific">viral metagenome</name>
    <dbReference type="NCBI Taxonomy" id="1070528"/>
    <lineage>
        <taxon>unclassified sequences</taxon>
        <taxon>metagenomes</taxon>
        <taxon>organismal metagenomes</taxon>
    </lineage>
</organism>
<evidence type="ECO:0000259" key="6">
    <source>
        <dbReference type="Pfam" id="PF02776"/>
    </source>
</evidence>
<evidence type="ECO:0000256" key="2">
    <source>
        <dbReference type="ARBA" id="ARBA00023052"/>
    </source>
</evidence>
<feature type="domain" description="Thiamine pyrophosphate enzyme TPP-binding" evidence="5">
    <location>
        <begin position="377"/>
        <end position="464"/>
    </location>
</feature>
<dbReference type="SUPFAM" id="SSF52518">
    <property type="entry name" value="Thiamin diphosphate-binding fold (THDP-binding)"/>
    <property type="match status" value="2"/>
</dbReference>
<dbReference type="GO" id="GO:0000287">
    <property type="term" value="F:magnesium ion binding"/>
    <property type="evidence" value="ECO:0007669"/>
    <property type="project" value="InterPro"/>
</dbReference>
<evidence type="ECO:0000256" key="1">
    <source>
        <dbReference type="ARBA" id="ARBA00007812"/>
    </source>
</evidence>
<comment type="similarity">
    <text evidence="1 3">Belongs to the TPP enzyme family.</text>
</comment>
<dbReference type="GO" id="GO:0003984">
    <property type="term" value="F:acetolactate synthase activity"/>
    <property type="evidence" value="ECO:0007669"/>
    <property type="project" value="TreeGrafter"/>
</dbReference>
<evidence type="ECO:0000313" key="7">
    <source>
        <dbReference type="EMBL" id="QHT86409.1"/>
    </source>
</evidence>
<dbReference type="InterPro" id="IPR029061">
    <property type="entry name" value="THDP-binding"/>
</dbReference>
<evidence type="ECO:0000256" key="3">
    <source>
        <dbReference type="RuleBase" id="RU362132"/>
    </source>
</evidence>
<sequence>MKFTDIFWNFLLKRGIYKVFGVPGGAIDNILSSKPKEIEWINTGHELQDGFLAQIYGNYTNNVGILIVTTGPGIATAISALKNADSEANPLMIISTYEKSHIDNFQYWDILDISKKITKYTFYIKSDKDIDLIQKAYNIAKKYTTGVLLLINDKLFIKKNFTNNLSLISNNTVVNNTVLKTLENELTNKNTLIVLGKGKFYNYNSVVQFIKRNKLPYITTWKGRYIIPNTLYCGRIGTLGNHSANYAIYHATHILIIGDVSSSLVSNFYLDKFSVILIKNKKVFTLTHRKEIAVKSLNNSIFELEFFEQILDKLSISVSETWIKFLTKSNLLLLKELPAISELEKYISIAAKVYKKHKLDVPVTTGVGNHWYGVGKFMESNTLESSTNWASIGVSFANAIGLYYATGKHIWAFEGDGGTIFSLNTLMYIINNDLPMTVTIFINNLYSAVSSSFTMKGMKSNDTNNVPNIPWLRMLPNCHIFNSVKEYEKYLDNSPISTKLRFIIINLGNRISDSHIYEININKEYKINLKNSNFKKIIKSKLVIKSE</sequence>
<dbReference type="SUPFAM" id="SSF52467">
    <property type="entry name" value="DHS-like NAD/FAD-binding domain"/>
    <property type="match status" value="1"/>
</dbReference>
<dbReference type="Pfam" id="PF00205">
    <property type="entry name" value="TPP_enzyme_M"/>
    <property type="match status" value="1"/>
</dbReference>
<dbReference type="GO" id="GO:0009099">
    <property type="term" value="P:L-valine biosynthetic process"/>
    <property type="evidence" value="ECO:0007669"/>
    <property type="project" value="TreeGrafter"/>
</dbReference>
<dbReference type="Gene3D" id="3.40.50.970">
    <property type="match status" value="2"/>
</dbReference>